<name>A0A6J6Q8N1_9ZZZZ</name>
<dbReference type="AlphaFoldDB" id="A0A6J6Q8N1"/>
<reference evidence="2" key="1">
    <citation type="submission" date="2020-05" db="EMBL/GenBank/DDBJ databases">
        <authorList>
            <person name="Chiriac C."/>
            <person name="Salcher M."/>
            <person name="Ghai R."/>
            <person name="Kavagutti S V."/>
        </authorList>
    </citation>
    <scope>NUCLEOTIDE SEQUENCE</scope>
</reference>
<feature type="region of interest" description="Disordered" evidence="1">
    <location>
        <begin position="1"/>
        <end position="20"/>
    </location>
</feature>
<evidence type="ECO:0000313" key="2">
    <source>
        <dbReference type="EMBL" id="CAB4704344.1"/>
    </source>
</evidence>
<organism evidence="2">
    <name type="scientific">freshwater metagenome</name>
    <dbReference type="NCBI Taxonomy" id="449393"/>
    <lineage>
        <taxon>unclassified sequences</taxon>
        <taxon>metagenomes</taxon>
        <taxon>ecological metagenomes</taxon>
    </lineage>
</organism>
<protein>
    <submittedName>
        <fullName evidence="2">Unannotated protein</fullName>
    </submittedName>
</protein>
<feature type="compositionally biased region" description="Polar residues" evidence="1">
    <location>
        <begin position="1"/>
        <end position="15"/>
    </location>
</feature>
<dbReference type="EMBL" id="CAEZXM010000287">
    <property type="protein sequence ID" value="CAB4704344.1"/>
    <property type="molecule type" value="Genomic_DNA"/>
</dbReference>
<proteinExistence type="predicted"/>
<evidence type="ECO:0000256" key="1">
    <source>
        <dbReference type="SAM" id="MobiDB-lite"/>
    </source>
</evidence>
<accession>A0A6J6Q8N1</accession>
<sequence>MTPPNNATTTQSAHATSGILHEPVRMLYKNSAATSNAISMSNITAGSCALSTEYSAPCT</sequence>
<gene>
    <name evidence="2" type="ORF">UFOPK2366_01426</name>
</gene>